<organism evidence="6 7">
    <name type="scientific">Aquarana catesbeiana</name>
    <name type="common">American bullfrog</name>
    <name type="synonym">Rana catesbeiana</name>
    <dbReference type="NCBI Taxonomy" id="8400"/>
    <lineage>
        <taxon>Eukaryota</taxon>
        <taxon>Metazoa</taxon>
        <taxon>Chordata</taxon>
        <taxon>Craniata</taxon>
        <taxon>Vertebrata</taxon>
        <taxon>Euteleostomi</taxon>
        <taxon>Amphibia</taxon>
        <taxon>Batrachia</taxon>
        <taxon>Anura</taxon>
        <taxon>Neobatrachia</taxon>
        <taxon>Ranoidea</taxon>
        <taxon>Ranidae</taxon>
        <taxon>Aquarana</taxon>
    </lineage>
</organism>
<evidence type="ECO:0000313" key="7">
    <source>
        <dbReference type="Proteomes" id="UP000228934"/>
    </source>
</evidence>
<dbReference type="FunFam" id="2.20.25.10:FF:000017">
    <property type="entry name" value="protein preY, mitochondrial"/>
    <property type="match status" value="1"/>
</dbReference>
<keyword evidence="3" id="KW-0496">Mitochondrion</keyword>
<gene>
    <name evidence="6" type="ORF">AB205_0090850</name>
</gene>
<dbReference type="Gene3D" id="2.20.25.10">
    <property type="match status" value="1"/>
</dbReference>
<name>A0A2G9SC43_AQUCT</name>
<dbReference type="PANTHER" id="PTHR33505:SF4">
    <property type="entry name" value="PROTEIN PREY, MITOCHONDRIAL"/>
    <property type="match status" value="1"/>
</dbReference>
<dbReference type="Proteomes" id="UP000228934">
    <property type="component" value="Unassembled WGS sequence"/>
</dbReference>
<dbReference type="GO" id="GO:0005739">
    <property type="term" value="C:mitochondrion"/>
    <property type="evidence" value="ECO:0007669"/>
    <property type="project" value="UniProtKB-SubCell"/>
</dbReference>
<evidence type="ECO:0000256" key="4">
    <source>
        <dbReference type="ARBA" id="ARBA00038479"/>
    </source>
</evidence>
<comment type="subcellular location">
    <subcellularLocation>
        <location evidence="1">Mitochondrion</location>
    </subcellularLocation>
</comment>
<comment type="similarity">
    <text evidence="4">Belongs to the PREY family.</text>
</comment>
<dbReference type="PANTHER" id="PTHR33505">
    <property type="entry name" value="ZGC:162634"/>
    <property type="match status" value="1"/>
</dbReference>
<evidence type="ECO:0000256" key="5">
    <source>
        <dbReference type="ARBA" id="ARBA00040939"/>
    </source>
</evidence>
<dbReference type="AlphaFoldDB" id="A0A2G9SC43"/>
<evidence type="ECO:0000256" key="1">
    <source>
        <dbReference type="ARBA" id="ARBA00004173"/>
    </source>
</evidence>
<evidence type="ECO:0000256" key="3">
    <source>
        <dbReference type="ARBA" id="ARBA00023128"/>
    </source>
</evidence>
<keyword evidence="2" id="KW-0809">Transit peptide</keyword>
<dbReference type="EMBL" id="KV924784">
    <property type="protein sequence ID" value="PIO37728.1"/>
    <property type="molecule type" value="Genomic_DNA"/>
</dbReference>
<proteinExistence type="inferred from homology"/>
<protein>
    <recommendedName>
        <fullName evidence="5">Protein preY, mitochondrial</fullName>
    </recommendedName>
</protein>
<sequence>MIMLGMSVIRAVCKSLSSPSVRLQPVHTVSVLRAVGQQIRSSQVFDSSVLQFLVCPLSRKALRYNESTNELINDDLGIAYPIIDGIPNMIPQAARMIHKDQKPEESDQKSE</sequence>
<dbReference type="Pfam" id="PF03966">
    <property type="entry name" value="Trm112p"/>
    <property type="match status" value="1"/>
</dbReference>
<evidence type="ECO:0000313" key="6">
    <source>
        <dbReference type="EMBL" id="PIO37728.1"/>
    </source>
</evidence>
<keyword evidence="7" id="KW-1185">Reference proteome</keyword>
<dbReference type="OrthoDB" id="1884515at2759"/>
<evidence type="ECO:0000256" key="2">
    <source>
        <dbReference type="ARBA" id="ARBA00022946"/>
    </source>
</evidence>
<dbReference type="SUPFAM" id="SSF158997">
    <property type="entry name" value="Trm112p-like"/>
    <property type="match status" value="1"/>
</dbReference>
<reference evidence="7" key="1">
    <citation type="journal article" date="2017" name="Nat. Commun.">
        <title>The North American bullfrog draft genome provides insight into hormonal regulation of long noncoding RNA.</title>
        <authorList>
            <person name="Hammond S.A."/>
            <person name="Warren R.L."/>
            <person name="Vandervalk B.P."/>
            <person name="Kucuk E."/>
            <person name="Khan H."/>
            <person name="Gibb E.A."/>
            <person name="Pandoh P."/>
            <person name="Kirk H."/>
            <person name="Zhao Y."/>
            <person name="Jones M."/>
            <person name="Mungall A.J."/>
            <person name="Coope R."/>
            <person name="Pleasance S."/>
            <person name="Moore R.A."/>
            <person name="Holt R.A."/>
            <person name="Round J.M."/>
            <person name="Ohora S."/>
            <person name="Walle B.V."/>
            <person name="Veldhoen N."/>
            <person name="Helbing C.C."/>
            <person name="Birol I."/>
        </authorList>
    </citation>
    <scope>NUCLEOTIDE SEQUENCE [LARGE SCALE GENOMIC DNA]</scope>
</reference>
<accession>A0A2G9SC43</accession>
<dbReference type="InterPro" id="IPR005651">
    <property type="entry name" value="Trm112-like"/>
</dbReference>